<dbReference type="Pfam" id="PF01872">
    <property type="entry name" value="RibD_C"/>
    <property type="match status" value="1"/>
</dbReference>
<dbReference type="InterPro" id="IPR050765">
    <property type="entry name" value="Riboflavin_Biosynth_HTPR"/>
</dbReference>
<dbReference type="InterPro" id="IPR024072">
    <property type="entry name" value="DHFR-like_dom_sf"/>
</dbReference>
<dbReference type="Gene3D" id="3.40.430.10">
    <property type="entry name" value="Dihydrofolate Reductase, subunit A"/>
    <property type="match status" value="1"/>
</dbReference>
<evidence type="ECO:0000259" key="1">
    <source>
        <dbReference type="Pfam" id="PF01872"/>
    </source>
</evidence>
<dbReference type="RefSeq" id="WP_054359253.1">
    <property type="nucleotide sequence ID" value="NZ_LJYW01000001.1"/>
</dbReference>
<dbReference type="Proteomes" id="UP000048984">
    <property type="component" value="Unassembled WGS sequence"/>
</dbReference>
<name>A0A0P6WER1_9HYPH</name>
<evidence type="ECO:0000313" key="2">
    <source>
        <dbReference type="EMBL" id="KPL53090.1"/>
    </source>
</evidence>
<evidence type="ECO:0000313" key="3">
    <source>
        <dbReference type="Proteomes" id="UP000048984"/>
    </source>
</evidence>
<sequence length="176" mass="19297">MTEVILYIAHSIDGFIADRHGGIGWLKPYDGTDFGYDGFIRRVDAVVMGRKTYQDCRGFGTWPYPGKSTVVMTKGPPVDGDGLAVFDGRSPQEILIDLEHAGRKTAWIVGGGGPIRAFLDAGLLKRLILFQMPVLLGAGTPLWPPGRKSYTATLRRTTAHEIGVVETEYEIGRTFV</sequence>
<keyword evidence="3" id="KW-1185">Reference proteome</keyword>
<dbReference type="GO" id="GO:0008703">
    <property type="term" value="F:5-amino-6-(5-phosphoribosylamino)uracil reductase activity"/>
    <property type="evidence" value="ECO:0007669"/>
    <property type="project" value="InterPro"/>
</dbReference>
<dbReference type="EMBL" id="LJYW01000001">
    <property type="protein sequence ID" value="KPL53090.1"/>
    <property type="molecule type" value="Genomic_DNA"/>
</dbReference>
<protein>
    <recommendedName>
        <fullName evidence="1">Bacterial bifunctional deaminase-reductase C-terminal domain-containing protein</fullName>
    </recommendedName>
</protein>
<dbReference type="SUPFAM" id="SSF53597">
    <property type="entry name" value="Dihydrofolate reductase-like"/>
    <property type="match status" value="1"/>
</dbReference>
<reference evidence="2 3" key="1">
    <citation type="submission" date="2015-09" db="EMBL/GenBank/DDBJ databases">
        <authorList>
            <person name="Jackson K.R."/>
            <person name="Lunt B.L."/>
            <person name="Fisher J.N.B."/>
            <person name="Gardner A.V."/>
            <person name="Bailey M.E."/>
            <person name="Deus L.M."/>
            <person name="Earl A.S."/>
            <person name="Gibby P.D."/>
            <person name="Hartmann K.A."/>
            <person name="Liu J.E."/>
            <person name="Manci A.M."/>
            <person name="Nielsen D.A."/>
            <person name="Solomon M.B."/>
            <person name="Breakwell D.P."/>
            <person name="Burnett S.H."/>
            <person name="Grose J.H."/>
        </authorList>
    </citation>
    <scope>NUCLEOTIDE SEQUENCE [LARGE SCALE GENOMIC DNA]</scope>
    <source>
        <strain evidence="2 3">16</strain>
    </source>
</reference>
<organism evidence="2 3">
    <name type="scientific">Prosthecodimorpha hirschii</name>
    <dbReference type="NCBI Taxonomy" id="665126"/>
    <lineage>
        <taxon>Bacteria</taxon>
        <taxon>Pseudomonadati</taxon>
        <taxon>Pseudomonadota</taxon>
        <taxon>Alphaproteobacteria</taxon>
        <taxon>Hyphomicrobiales</taxon>
        <taxon>Ancalomicrobiaceae</taxon>
        <taxon>Prosthecodimorpha</taxon>
    </lineage>
</organism>
<dbReference type="PANTHER" id="PTHR38011">
    <property type="entry name" value="DIHYDROFOLATE REDUCTASE FAMILY PROTEIN (AFU_ORTHOLOGUE AFUA_8G06820)"/>
    <property type="match status" value="1"/>
</dbReference>
<dbReference type="STRING" id="665126.ABB55_13415"/>
<feature type="domain" description="Bacterial bifunctional deaminase-reductase C-terminal" evidence="1">
    <location>
        <begin position="4"/>
        <end position="149"/>
    </location>
</feature>
<dbReference type="AlphaFoldDB" id="A0A0P6WER1"/>
<comment type="caution">
    <text evidence="2">The sequence shown here is derived from an EMBL/GenBank/DDBJ whole genome shotgun (WGS) entry which is preliminary data.</text>
</comment>
<dbReference type="InterPro" id="IPR002734">
    <property type="entry name" value="RibDG_C"/>
</dbReference>
<gene>
    <name evidence="2" type="ORF">ABB55_13415</name>
</gene>
<reference evidence="2 3" key="2">
    <citation type="submission" date="2015-10" db="EMBL/GenBank/DDBJ databases">
        <title>Draft Genome Sequence of Prosthecomicrobium hirschii ATCC 27832.</title>
        <authorList>
            <person name="Daniel J."/>
            <person name="Givan S.A."/>
            <person name="Brun Y.V."/>
            <person name="Brown P.J."/>
        </authorList>
    </citation>
    <scope>NUCLEOTIDE SEQUENCE [LARGE SCALE GENOMIC DNA]</scope>
    <source>
        <strain evidence="2 3">16</strain>
    </source>
</reference>
<proteinExistence type="predicted"/>
<dbReference type="GO" id="GO:0009231">
    <property type="term" value="P:riboflavin biosynthetic process"/>
    <property type="evidence" value="ECO:0007669"/>
    <property type="project" value="InterPro"/>
</dbReference>
<dbReference type="PANTHER" id="PTHR38011:SF11">
    <property type="entry name" value="2,5-DIAMINO-6-RIBOSYLAMINO-4(3H)-PYRIMIDINONE 5'-PHOSPHATE REDUCTASE"/>
    <property type="match status" value="1"/>
</dbReference>
<accession>A0A0P6WER1</accession>